<proteinExistence type="predicted"/>
<evidence type="ECO:0000256" key="1">
    <source>
        <dbReference type="SAM" id="Phobius"/>
    </source>
</evidence>
<evidence type="ECO:0000313" key="3">
    <source>
        <dbReference type="RefSeq" id="XP_057395393.1"/>
    </source>
</evidence>
<sequence length="129" mass="14672">MATVAEQWVLVEMVQALYEAPAYYLILEGILILWIIRLLFSKTYKLQERSDLTVKEKEELIEEWQPEPLVPPVSKDHPALNYNIVSGTLALPRGSSTDLQNQMFGTSLVVQYESTLQCRGPGFNLWSGN</sequence>
<accession>A0ABM3SZX3</accession>
<keyword evidence="1" id="KW-0812">Transmembrane</keyword>
<dbReference type="RefSeq" id="XP_057395393.1">
    <property type="nucleotide sequence ID" value="XM_057539410.1"/>
</dbReference>
<feature type="transmembrane region" description="Helical" evidence="1">
    <location>
        <begin position="22"/>
        <end position="40"/>
    </location>
</feature>
<gene>
    <name evidence="3" type="primary">LOC130706707</name>
</gene>
<dbReference type="Proteomes" id="UP001652580">
    <property type="component" value="Unplaced"/>
</dbReference>
<organism evidence="2 3">
    <name type="scientific">Balaenoptera acutorostrata</name>
    <name type="common">Common minke whale</name>
    <name type="synonym">Balaena rostrata</name>
    <dbReference type="NCBI Taxonomy" id="9767"/>
    <lineage>
        <taxon>Eukaryota</taxon>
        <taxon>Metazoa</taxon>
        <taxon>Chordata</taxon>
        <taxon>Craniata</taxon>
        <taxon>Vertebrata</taxon>
        <taxon>Euteleostomi</taxon>
        <taxon>Mammalia</taxon>
        <taxon>Eutheria</taxon>
        <taxon>Laurasiatheria</taxon>
        <taxon>Artiodactyla</taxon>
        <taxon>Whippomorpha</taxon>
        <taxon>Cetacea</taxon>
        <taxon>Mysticeti</taxon>
        <taxon>Balaenopteridae</taxon>
        <taxon>Balaenoptera</taxon>
    </lineage>
</organism>
<keyword evidence="1" id="KW-1133">Transmembrane helix</keyword>
<protein>
    <submittedName>
        <fullName evidence="3">Serine palmitoyltransferase 1-like isoform X1</fullName>
    </submittedName>
</protein>
<keyword evidence="1" id="KW-0472">Membrane</keyword>
<name>A0ABM3SZX3_BALAC</name>
<keyword evidence="2" id="KW-1185">Reference proteome</keyword>
<dbReference type="GeneID" id="130706707"/>
<reference evidence="3" key="1">
    <citation type="submission" date="2025-08" db="UniProtKB">
        <authorList>
            <consortium name="RefSeq"/>
        </authorList>
    </citation>
    <scope>IDENTIFICATION</scope>
</reference>
<evidence type="ECO:0000313" key="2">
    <source>
        <dbReference type="Proteomes" id="UP001652580"/>
    </source>
</evidence>